<name>A0ABT7ME99_9PSEU</name>
<evidence type="ECO:0000313" key="3">
    <source>
        <dbReference type="EMBL" id="MDL5158988.1"/>
    </source>
</evidence>
<keyword evidence="2" id="KW-0472">Membrane</keyword>
<dbReference type="Proteomes" id="UP001231924">
    <property type="component" value="Unassembled WGS sequence"/>
</dbReference>
<feature type="region of interest" description="Disordered" evidence="1">
    <location>
        <begin position="1"/>
        <end position="37"/>
    </location>
</feature>
<feature type="compositionally biased region" description="Low complexity" evidence="1">
    <location>
        <begin position="92"/>
        <end position="105"/>
    </location>
</feature>
<feature type="compositionally biased region" description="Basic and acidic residues" evidence="1">
    <location>
        <begin position="1"/>
        <end position="13"/>
    </location>
</feature>
<protein>
    <recommendedName>
        <fullName evidence="5">Serine/threonine protein kinase</fullName>
    </recommendedName>
</protein>
<evidence type="ECO:0000256" key="1">
    <source>
        <dbReference type="SAM" id="MobiDB-lite"/>
    </source>
</evidence>
<evidence type="ECO:0000313" key="4">
    <source>
        <dbReference type="Proteomes" id="UP001231924"/>
    </source>
</evidence>
<reference evidence="3 4" key="1">
    <citation type="submission" date="2023-06" db="EMBL/GenBank/DDBJ databases">
        <title>Actinomycetospora Odt1-22.</title>
        <authorList>
            <person name="Supong K."/>
        </authorList>
    </citation>
    <scope>NUCLEOTIDE SEQUENCE [LARGE SCALE GENOMIC DNA]</scope>
    <source>
        <strain evidence="3 4">Odt1-22</strain>
    </source>
</reference>
<organism evidence="3 4">
    <name type="scientific">Actinomycetospora termitidis</name>
    <dbReference type="NCBI Taxonomy" id="3053470"/>
    <lineage>
        <taxon>Bacteria</taxon>
        <taxon>Bacillati</taxon>
        <taxon>Actinomycetota</taxon>
        <taxon>Actinomycetes</taxon>
        <taxon>Pseudonocardiales</taxon>
        <taxon>Pseudonocardiaceae</taxon>
        <taxon>Actinomycetospora</taxon>
    </lineage>
</organism>
<proteinExistence type="predicted"/>
<keyword evidence="4" id="KW-1185">Reference proteome</keyword>
<dbReference type="EMBL" id="JASVWF010000006">
    <property type="protein sequence ID" value="MDL5158988.1"/>
    <property type="molecule type" value="Genomic_DNA"/>
</dbReference>
<accession>A0ABT7ME99</accession>
<evidence type="ECO:0008006" key="5">
    <source>
        <dbReference type="Google" id="ProtNLM"/>
    </source>
</evidence>
<keyword evidence="2" id="KW-1133">Transmembrane helix</keyword>
<comment type="caution">
    <text evidence="3">The sequence shown here is derived from an EMBL/GenBank/DDBJ whole genome shotgun (WGS) entry which is preliminary data.</text>
</comment>
<feature type="transmembrane region" description="Helical" evidence="2">
    <location>
        <begin position="43"/>
        <end position="68"/>
    </location>
</feature>
<feature type="region of interest" description="Disordered" evidence="1">
    <location>
        <begin position="71"/>
        <end position="105"/>
    </location>
</feature>
<sequence>MSTDDQRPVRDYADAWTAKGRTTEEAPAPPGRTHPHDDPLPTWAIVASVLALGVVIGAVCLAIAGLAFPADDNRATGPDGTPAPTSVPSPPAEAGAPAASTAAAAPAPARRLLSLGLPRVPAGPDAAGPGAKVVVHLRGTDQVLNTQLGPDGRADIDIGTFQIDRICWVRDALPETCQDERATTPFEVSFRDG</sequence>
<gene>
    <name evidence="3" type="ORF">QRT03_23675</name>
</gene>
<evidence type="ECO:0000256" key="2">
    <source>
        <dbReference type="SAM" id="Phobius"/>
    </source>
</evidence>
<keyword evidence="2" id="KW-0812">Transmembrane</keyword>
<dbReference type="RefSeq" id="WP_286055552.1">
    <property type="nucleotide sequence ID" value="NZ_JASVWF010000006.1"/>
</dbReference>